<evidence type="ECO:0000256" key="12">
    <source>
        <dbReference type="ARBA" id="ARBA00022840"/>
    </source>
</evidence>
<dbReference type="PANTHER" id="PTHR41523:SF7">
    <property type="entry name" value="HISTIDINE KINASE"/>
    <property type="match status" value="1"/>
</dbReference>
<dbReference type="SUPFAM" id="SSF55785">
    <property type="entry name" value="PYP-like sensor domain (PAS domain)"/>
    <property type="match status" value="2"/>
</dbReference>
<evidence type="ECO:0000256" key="7">
    <source>
        <dbReference type="ARBA" id="ARBA00022643"/>
    </source>
</evidence>
<dbReference type="CDD" id="cd00130">
    <property type="entry name" value="PAS"/>
    <property type="match status" value="2"/>
</dbReference>
<dbReference type="InterPro" id="IPR036890">
    <property type="entry name" value="HATPase_C_sf"/>
</dbReference>
<comment type="catalytic activity">
    <reaction evidence="1">
        <text>ATP + protein L-histidine = ADP + protein N-phospho-L-histidine.</text>
        <dbReference type="EC" id="2.7.13.3"/>
    </reaction>
</comment>
<dbReference type="Proteomes" id="UP000530564">
    <property type="component" value="Unassembled WGS sequence"/>
</dbReference>
<evidence type="ECO:0000256" key="1">
    <source>
        <dbReference type="ARBA" id="ARBA00000085"/>
    </source>
</evidence>
<dbReference type="InterPro" id="IPR013655">
    <property type="entry name" value="PAS_fold_3"/>
</dbReference>
<keyword evidence="11" id="KW-0418">Kinase</keyword>
<dbReference type="EC" id="2.7.13.3" evidence="2"/>
<accession>A0A840A4E2</accession>
<gene>
    <name evidence="18" type="ORF">GGQ61_003980</name>
</gene>
<evidence type="ECO:0000256" key="2">
    <source>
        <dbReference type="ARBA" id="ARBA00012438"/>
    </source>
</evidence>
<dbReference type="SMART" id="SM00091">
    <property type="entry name" value="PAS"/>
    <property type="match status" value="2"/>
</dbReference>
<name>A0A840A4E2_9CAUL</name>
<keyword evidence="10" id="KW-0547">Nucleotide-binding</keyword>
<organism evidence="18 19">
    <name type="scientific">Phenylobacterium haematophilum</name>
    <dbReference type="NCBI Taxonomy" id="98513"/>
    <lineage>
        <taxon>Bacteria</taxon>
        <taxon>Pseudomonadati</taxon>
        <taxon>Pseudomonadota</taxon>
        <taxon>Alphaproteobacteria</taxon>
        <taxon>Caulobacterales</taxon>
        <taxon>Caulobacteraceae</taxon>
        <taxon>Phenylobacterium</taxon>
    </lineage>
</organism>
<dbReference type="GO" id="GO:0004673">
    <property type="term" value="F:protein histidine kinase activity"/>
    <property type="evidence" value="ECO:0007669"/>
    <property type="project" value="UniProtKB-EC"/>
</dbReference>
<dbReference type="Gene3D" id="3.30.565.10">
    <property type="entry name" value="Histidine kinase-like ATPase, C-terminal domain"/>
    <property type="match status" value="1"/>
</dbReference>
<dbReference type="InterPro" id="IPR001610">
    <property type="entry name" value="PAC"/>
</dbReference>
<dbReference type="Pfam" id="PF07536">
    <property type="entry name" value="HWE_HK"/>
    <property type="match status" value="1"/>
</dbReference>
<dbReference type="InterPro" id="IPR013656">
    <property type="entry name" value="PAS_4"/>
</dbReference>
<dbReference type="PANTHER" id="PTHR41523">
    <property type="entry name" value="TWO-COMPONENT SYSTEM SENSOR PROTEIN"/>
    <property type="match status" value="1"/>
</dbReference>
<keyword evidence="7" id="KW-0288">FMN</keyword>
<keyword evidence="8" id="KW-0808">Transferase</keyword>
<evidence type="ECO:0000256" key="14">
    <source>
        <dbReference type="ARBA" id="ARBA00023026"/>
    </source>
</evidence>
<dbReference type="PROSITE" id="PS50113">
    <property type="entry name" value="PAC"/>
    <property type="match status" value="1"/>
</dbReference>
<dbReference type="Pfam" id="PF08448">
    <property type="entry name" value="PAS_4"/>
    <property type="match status" value="1"/>
</dbReference>
<dbReference type="InterPro" id="IPR000014">
    <property type="entry name" value="PAS"/>
</dbReference>
<feature type="domain" description="PAC" evidence="17">
    <location>
        <begin position="220"/>
        <end position="274"/>
    </location>
</feature>
<dbReference type="RefSeq" id="WP_183776620.1">
    <property type="nucleotide sequence ID" value="NZ_JACIDK010000008.1"/>
</dbReference>
<evidence type="ECO:0000256" key="10">
    <source>
        <dbReference type="ARBA" id="ARBA00022741"/>
    </source>
</evidence>
<keyword evidence="15" id="KW-0675">Receptor</keyword>
<evidence type="ECO:0000256" key="11">
    <source>
        <dbReference type="ARBA" id="ARBA00022777"/>
    </source>
</evidence>
<keyword evidence="14" id="KW-0843">Virulence</keyword>
<evidence type="ECO:0000256" key="15">
    <source>
        <dbReference type="ARBA" id="ARBA00023170"/>
    </source>
</evidence>
<evidence type="ECO:0000256" key="5">
    <source>
        <dbReference type="ARBA" id="ARBA00022606"/>
    </source>
</evidence>
<dbReference type="Gene3D" id="3.30.450.20">
    <property type="entry name" value="PAS domain"/>
    <property type="match status" value="3"/>
</dbReference>
<evidence type="ECO:0000256" key="6">
    <source>
        <dbReference type="ARBA" id="ARBA00022630"/>
    </source>
</evidence>
<dbReference type="EMBL" id="JACIDK010000008">
    <property type="protein sequence ID" value="MBB3893238.1"/>
    <property type="molecule type" value="Genomic_DNA"/>
</dbReference>
<keyword evidence="5" id="KW-0716">Sensory transduction</keyword>
<keyword evidence="19" id="KW-1185">Reference proteome</keyword>
<evidence type="ECO:0000313" key="19">
    <source>
        <dbReference type="Proteomes" id="UP000530564"/>
    </source>
</evidence>
<keyword evidence="3" id="KW-0600">Photoreceptor protein</keyword>
<proteinExistence type="predicted"/>
<dbReference type="GO" id="GO:0005524">
    <property type="term" value="F:ATP binding"/>
    <property type="evidence" value="ECO:0007669"/>
    <property type="project" value="UniProtKB-KW"/>
</dbReference>
<sequence>MGDEQRKGDWPNASAGSEALLQAMLDASSMLAGVVEPLDDDYRFLMANRGACEFYGCAPGTLSGRTGRDLGVTTDQIQGRLDVLRRVLANGAPETIEYSFRFPNGHQGWFLGTFTPFAGAAGQVVFIIIDITKQHAAQLEAERQGARLALALNATELGLWEYDVAADRVDWDPRTRRMFGMPPEGELNYATYAAAVHFEDFPATRAAYDAAMAGENGGHYVVEHRTTAAGDGGSAVWVRGAARVSFDAQRRPVHVIGTSQDISAQVAARERQNLLLGELNHRVKNNMAAVQAIASQTMRGAPDDPAAFRAAFESRLQSLARGHDLLTRNVWEAADLRDVIEAALAPFAAEGFQIDGPLAPAPLDPEMAVNLVMVLNELATNAAKYGALSGAGRVSIVWGVDGERLQLHWRERGGPPVTPPKRTGFGTRLTLSALQAYGGTVKLDFPPEGAECRMTALLARR</sequence>
<dbReference type="SMART" id="SM00086">
    <property type="entry name" value="PAC"/>
    <property type="match status" value="2"/>
</dbReference>
<evidence type="ECO:0000256" key="4">
    <source>
        <dbReference type="ARBA" id="ARBA00022553"/>
    </source>
</evidence>
<comment type="caution">
    <text evidence="18">The sequence shown here is derived from an EMBL/GenBank/DDBJ whole genome shotgun (WGS) entry which is preliminary data.</text>
</comment>
<evidence type="ECO:0000259" key="16">
    <source>
        <dbReference type="PROSITE" id="PS50112"/>
    </source>
</evidence>
<evidence type="ECO:0000313" key="18">
    <source>
        <dbReference type="EMBL" id="MBB3893238.1"/>
    </source>
</evidence>
<evidence type="ECO:0000256" key="13">
    <source>
        <dbReference type="ARBA" id="ARBA00022991"/>
    </source>
</evidence>
<dbReference type="SMART" id="SM00911">
    <property type="entry name" value="HWE_HK"/>
    <property type="match status" value="1"/>
</dbReference>
<dbReference type="PROSITE" id="PS50112">
    <property type="entry name" value="PAS"/>
    <property type="match status" value="1"/>
</dbReference>
<dbReference type="SUPFAM" id="SSF55874">
    <property type="entry name" value="ATPase domain of HSP90 chaperone/DNA topoisomerase II/histidine kinase"/>
    <property type="match status" value="1"/>
</dbReference>
<keyword evidence="13" id="KW-0157">Chromophore</keyword>
<protein>
    <recommendedName>
        <fullName evidence="2">histidine kinase</fullName>
        <ecNumber evidence="2">2.7.13.3</ecNumber>
    </recommendedName>
</protein>
<evidence type="ECO:0000259" key="17">
    <source>
        <dbReference type="PROSITE" id="PS50113"/>
    </source>
</evidence>
<evidence type="ECO:0000256" key="8">
    <source>
        <dbReference type="ARBA" id="ARBA00022679"/>
    </source>
</evidence>
<keyword evidence="12" id="KW-0067">ATP-binding</keyword>
<keyword evidence="4" id="KW-0597">Phosphoprotein</keyword>
<keyword evidence="9" id="KW-0677">Repeat</keyword>
<dbReference type="AlphaFoldDB" id="A0A840A4E2"/>
<evidence type="ECO:0000256" key="3">
    <source>
        <dbReference type="ARBA" id="ARBA00022543"/>
    </source>
</evidence>
<evidence type="ECO:0000256" key="9">
    <source>
        <dbReference type="ARBA" id="ARBA00022737"/>
    </source>
</evidence>
<dbReference type="InterPro" id="IPR035965">
    <property type="entry name" value="PAS-like_dom_sf"/>
</dbReference>
<feature type="domain" description="PAS" evidence="16">
    <location>
        <begin position="144"/>
        <end position="215"/>
    </location>
</feature>
<dbReference type="GO" id="GO:0009881">
    <property type="term" value="F:photoreceptor activity"/>
    <property type="evidence" value="ECO:0007669"/>
    <property type="project" value="UniProtKB-KW"/>
</dbReference>
<dbReference type="Pfam" id="PF08447">
    <property type="entry name" value="PAS_3"/>
    <property type="match status" value="1"/>
</dbReference>
<reference evidence="18 19" key="1">
    <citation type="submission" date="2020-08" db="EMBL/GenBank/DDBJ databases">
        <title>Genomic Encyclopedia of Type Strains, Phase IV (KMG-IV): sequencing the most valuable type-strain genomes for metagenomic binning, comparative biology and taxonomic classification.</title>
        <authorList>
            <person name="Goeker M."/>
        </authorList>
    </citation>
    <scope>NUCLEOTIDE SEQUENCE [LARGE SCALE GENOMIC DNA]</scope>
    <source>
        <strain evidence="18 19">DSM 21793</strain>
    </source>
</reference>
<dbReference type="InterPro" id="IPR000700">
    <property type="entry name" value="PAS-assoc_C"/>
</dbReference>
<dbReference type="NCBIfam" id="TIGR00229">
    <property type="entry name" value="sensory_box"/>
    <property type="match status" value="1"/>
</dbReference>
<keyword evidence="6" id="KW-0285">Flavoprotein</keyword>
<dbReference type="InterPro" id="IPR011102">
    <property type="entry name" value="Sig_transdc_His_kinase_HWE"/>
</dbReference>